<feature type="compositionally biased region" description="Basic and acidic residues" evidence="1">
    <location>
        <begin position="350"/>
        <end position="360"/>
    </location>
</feature>
<feature type="compositionally biased region" description="Low complexity" evidence="1">
    <location>
        <begin position="319"/>
        <end position="338"/>
    </location>
</feature>
<feature type="region of interest" description="Disordered" evidence="1">
    <location>
        <begin position="319"/>
        <end position="360"/>
    </location>
</feature>
<organism evidence="2 3">
    <name type="scientific">Saccharopolyspora erythraea</name>
    <name type="common">Streptomyces erythraeus</name>
    <dbReference type="NCBI Taxonomy" id="1836"/>
    <lineage>
        <taxon>Bacteria</taxon>
        <taxon>Bacillati</taxon>
        <taxon>Actinomycetota</taxon>
        <taxon>Actinomycetes</taxon>
        <taxon>Pseudonocardiales</taxon>
        <taxon>Pseudonocardiaceae</taxon>
        <taxon>Saccharopolyspora</taxon>
    </lineage>
</organism>
<dbReference type="Proteomes" id="UP001500729">
    <property type="component" value="Unassembled WGS sequence"/>
</dbReference>
<dbReference type="SUPFAM" id="SSF55909">
    <property type="entry name" value="Pentein"/>
    <property type="match status" value="1"/>
</dbReference>
<evidence type="ECO:0000256" key="1">
    <source>
        <dbReference type="SAM" id="MobiDB-lite"/>
    </source>
</evidence>
<keyword evidence="3" id="KW-1185">Reference proteome</keyword>
<feature type="region of interest" description="Disordered" evidence="1">
    <location>
        <begin position="1"/>
        <end position="20"/>
    </location>
</feature>
<evidence type="ECO:0000313" key="2">
    <source>
        <dbReference type="EMBL" id="GAA0511259.1"/>
    </source>
</evidence>
<proteinExistence type="predicted"/>
<dbReference type="Gene3D" id="3.75.10.10">
    <property type="entry name" value="L-arginine/glycine Amidinotransferase, Chain A"/>
    <property type="match status" value="1"/>
</dbReference>
<feature type="compositionally biased region" description="Low complexity" evidence="1">
    <location>
        <begin position="10"/>
        <end position="20"/>
    </location>
</feature>
<gene>
    <name evidence="2" type="ORF">GCM10009533_07660</name>
</gene>
<comment type="caution">
    <text evidence="2">The sequence shown here is derived from an EMBL/GenBank/DDBJ whole genome shotgun (WGS) entry which is preliminary data.</text>
</comment>
<dbReference type="EMBL" id="BAAAGS010000003">
    <property type="protein sequence ID" value="GAA0511259.1"/>
    <property type="molecule type" value="Genomic_DNA"/>
</dbReference>
<protein>
    <recommendedName>
        <fullName evidence="4">Amidinotransferase</fullName>
    </recommendedName>
</protein>
<evidence type="ECO:0008006" key="4">
    <source>
        <dbReference type="Google" id="ProtNLM"/>
    </source>
</evidence>
<reference evidence="3" key="1">
    <citation type="journal article" date="2019" name="Int. J. Syst. Evol. Microbiol.">
        <title>The Global Catalogue of Microorganisms (GCM) 10K type strain sequencing project: providing services to taxonomists for standard genome sequencing and annotation.</title>
        <authorList>
            <consortium name="The Broad Institute Genomics Platform"/>
            <consortium name="The Broad Institute Genome Sequencing Center for Infectious Disease"/>
            <person name="Wu L."/>
            <person name="Ma J."/>
        </authorList>
    </citation>
    <scope>NUCLEOTIDE SEQUENCE [LARGE SCALE GENOMIC DNA]</scope>
    <source>
        <strain evidence="3">JCM 10303</strain>
    </source>
</reference>
<name>A0ABP3M4Z0_SACER</name>
<accession>A0ABP3M4Z0</accession>
<evidence type="ECO:0000313" key="3">
    <source>
        <dbReference type="Proteomes" id="UP001500729"/>
    </source>
</evidence>
<sequence length="360" mass="40088">MTMLSEDARPAPARGAAPANPTRLRHPAFLLNAPFSFSTEVPNNIWMREYPERERPVDHHRAMAQFLRLQACMAAHALVYMLPTPRTSGLQDLVFTANLGIALDHLPDGNDVVVSSFTSAPRRGETEVGVGFFESMGYRTHVAPHRFEGEADLKHLHGNVYVGGWGMRSDPAVHDWFERTFDMRIVRVEMTDPYLYHLDCCVFPLTREHTLVCTEAFTKRELDELARHTEIIDVSMASSRIGLCNSVRLDRTVVNGSNLHGMRPGTEEHRLERAKNDELAAIADAHGLDVAHIDLSEYHKGGADLSCLVMHLNRYSYDQPAGRPPADAADPRQAAAAGSGPRLVVQPRTPADEQRSKQDA</sequence>
<dbReference type="RefSeq" id="WP_009942888.1">
    <property type="nucleotide sequence ID" value="NZ_BAAAGS010000003.1"/>
</dbReference>